<evidence type="ECO:0000313" key="3">
    <source>
        <dbReference type="Proteomes" id="UP000593565"/>
    </source>
</evidence>
<dbReference type="AlphaFoldDB" id="A0A7J6A7R1"/>
<keyword evidence="3" id="KW-1185">Reference proteome</keyword>
<reference evidence="2 3" key="1">
    <citation type="submission" date="2020-02" db="EMBL/GenBank/DDBJ databases">
        <title>A chromosome-scale genome assembly of the black bullhead catfish (Ameiurus melas).</title>
        <authorList>
            <person name="Wen M."/>
            <person name="Zham M."/>
            <person name="Cabau C."/>
            <person name="Klopp C."/>
            <person name="Donnadieu C."/>
            <person name="Roques C."/>
            <person name="Bouchez O."/>
            <person name="Lampietro C."/>
            <person name="Jouanno E."/>
            <person name="Herpin A."/>
            <person name="Louis A."/>
            <person name="Berthelot C."/>
            <person name="Parey E."/>
            <person name="Roest-Crollius H."/>
            <person name="Braasch I."/>
            <person name="Postlethwait J."/>
            <person name="Robinson-Rechavi M."/>
            <person name="Echchiki A."/>
            <person name="Begum T."/>
            <person name="Montfort J."/>
            <person name="Schartl M."/>
            <person name="Bobe J."/>
            <person name="Guiguen Y."/>
        </authorList>
    </citation>
    <scope>NUCLEOTIDE SEQUENCE [LARGE SCALE GENOMIC DNA]</scope>
    <source>
        <strain evidence="2">M_S1</strain>
        <tissue evidence="2">Blood</tissue>
    </source>
</reference>
<name>A0A7J6A7R1_AMEME</name>
<accession>A0A7J6A7R1</accession>
<feature type="compositionally biased region" description="Low complexity" evidence="1">
    <location>
        <begin position="105"/>
        <end position="117"/>
    </location>
</feature>
<feature type="region of interest" description="Disordered" evidence="1">
    <location>
        <begin position="57"/>
        <end position="78"/>
    </location>
</feature>
<comment type="caution">
    <text evidence="2">The sequence shown here is derived from an EMBL/GenBank/DDBJ whole genome shotgun (WGS) entry which is preliminary data.</text>
</comment>
<evidence type="ECO:0000256" key="1">
    <source>
        <dbReference type="SAM" id="MobiDB-lite"/>
    </source>
</evidence>
<dbReference type="Proteomes" id="UP000593565">
    <property type="component" value="Unassembled WGS sequence"/>
</dbReference>
<feature type="non-terminal residue" evidence="2">
    <location>
        <position position="1"/>
    </location>
</feature>
<protein>
    <submittedName>
        <fullName evidence="2">Uncharacterized protein</fullName>
    </submittedName>
</protein>
<evidence type="ECO:0000313" key="2">
    <source>
        <dbReference type="EMBL" id="KAF4078793.1"/>
    </source>
</evidence>
<sequence>MACTPAALERNCCLPKITTALFIREAEWMFSKPIRSPTASRISSTCSPFAGTHLTPWRRDSVPPSASASRTPSPTLNFHQPLINQQLEKQTKLEKNFWQNAKPLASSTNHAHSSSTVHADRYR</sequence>
<feature type="compositionally biased region" description="Low complexity" evidence="1">
    <location>
        <begin position="63"/>
        <end position="75"/>
    </location>
</feature>
<organism evidence="2 3">
    <name type="scientific">Ameiurus melas</name>
    <name type="common">Black bullhead</name>
    <name type="synonym">Silurus melas</name>
    <dbReference type="NCBI Taxonomy" id="219545"/>
    <lineage>
        <taxon>Eukaryota</taxon>
        <taxon>Metazoa</taxon>
        <taxon>Chordata</taxon>
        <taxon>Craniata</taxon>
        <taxon>Vertebrata</taxon>
        <taxon>Euteleostomi</taxon>
        <taxon>Actinopterygii</taxon>
        <taxon>Neopterygii</taxon>
        <taxon>Teleostei</taxon>
        <taxon>Ostariophysi</taxon>
        <taxon>Siluriformes</taxon>
        <taxon>Ictaluridae</taxon>
        <taxon>Ameiurus</taxon>
    </lineage>
</organism>
<dbReference type="EMBL" id="JAAGNN010000016">
    <property type="protein sequence ID" value="KAF4078793.1"/>
    <property type="molecule type" value="Genomic_DNA"/>
</dbReference>
<proteinExistence type="predicted"/>
<feature type="region of interest" description="Disordered" evidence="1">
    <location>
        <begin position="94"/>
        <end position="123"/>
    </location>
</feature>
<gene>
    <name evidence="2" type="ORF">AMELA_G00185470</name>
</gene>